<reference evidence="1 2" key="1">
    <citation type="submission" date="2020-08" db="EMBL/GenBank/DDBJ databases">
        <title>Genomic Encyclopedia of Type Strains, Phase IV (KMG-IV): sequencing the most valuable type-strain genomes for metagenomic binning, comparative biology and taxonomic classification.</title>
        <authorList>
            <person name="Goeker M."/>
        </authorList>
    </citation>
    <scope>NUCLEOTIDE SEQUENCE [LARGE SCALE GENOMIC DNA]</scope>
    <source>
        <strain evidence="1 2">DSM 11805</strain>
    </source>
</reference>
<sequence length="98" mass="11328">MSIKKPVSEWKKSVTEILDSKVSEFHLLEYSKATPENVWVCLTEKVWRGNPEKALHEVVQDIFHLSPNVYMTYLTQQSFMDNNLKETLDAILGAVTEE</sequence>
<keyword evidence="2" id="KW-1185">Reference proteome</keyword>
<evidence type="ECO:0000313" key="1">
    <source>
        <dbReference type="EMBL" id="MBB6511913.1"/>
    </source>
</evidence>
<proteinExistence type="predicted"/>
<organism evidence="1 2">
    <name type="scientific">Gracilibacillus halotolerans</name>
    <dbReference type="NCBI Taxonomy" id="74386"/>
    <lineage>
        <taxon>Bacteria</taxon>
        <taxon>Bacillati</taxon>
        <taxon>Bacillota</taxon>
        <taxon>Bacilli</taxon>
        <taxon>Bacillales</taxon>
        <taxon>Bacillaceae</taxon>
        <taxon>Gracilibacillus</taxon>
    </lineage>
</organism>
<dbReference type="InterPro" id="IPR025716">
    <property type="entry name" value="Post-transcriptional_regulator"/>
</dbReference>
<gene>
    <name evidence="1" type="ORF">GGQ92_000680</name>
</gene>
<dbReference type="RefSeq" id="WP_184244562.1">
    <property type="nucleotide sequence ID" value="NZ_BAAACU010000022.1"/>
</dbReference>
<name>A0A841RJV0_9BACI</name>
<dbReference type="Proteomes" id="UP000572212">
    <property type="component" value="Unassembled WGS sequence"/>
</dbReference>
<dbReference type="AlphaFoldDB" id="A0A841RJV0"/>
<evidence type="ECO:0000313" key="2">
    <source>
        <dbReference type="Proteomes" id="UP000572212"/>
    </source>
</evidence>
<dbReference type="EMBL" id="JACHON010000001">
    <property type="protein sequence ID" value="MBB6511913.1"/>
    <property type="molecule type" value="Genomic_DNA"/>
</dbReference>
<accession>A0A841RJV0</accession>
<dbReference type="Pfam" id="PF13797">
    <property type="entry name" value="Post_transc_reg"/>
    <property type="match status" value="1"/>
</dbReference>
<evidence type="ECO:0008006" key="3">
    <source>
        <dbReference type="Google" id="ProtNLM"/>
    </source>
</evidence>
<protein>
    <recommendedName>
        <fullName evidence="3">Post-transcriptional regulator</fullName>
    </recommendedName>
</protein>
<comment type="caution">
    <text evidence="1">The sequence shown here is derived from an EMBL/GenBank/DDBJ whole genome shotgun (WGS) entry which is preliminary data.</text>
</comment>